<dbReference type="AlphaFoldDB" id="A0A3M2HQ27"/>
<dbReference type="NCBIfam" id="TIGR00225">
    <property type="entry name" value="prc"/>
    <property type="match status" value="1"/>
</dbReference>
<dbReference type="Pfam" id="PF03572">
    <property type="entry name" value="Peptidase_S41"/>
    <property type="match status" value="1"/>
</dbReference>
<dbReference type="FunFam" id="3.90.226.10:FF:000029">
    <property type="entry name" value="Peptidase, S41 family"/>
    <property type="match status" value="1"/>
</dbReference>
<feature type="domain" description="PDZ" evidence="8">
    <location>
        <begin position="105"/>
        <end position="185"/>
    </location>
</feature>
<dbReference type="Gene3D" id="3.30.750.44">
    <property type="match status" value="1"/>
</dbReference>
<feature type="signal peptide" evidence="7">
    <location>
        <begin position="1"/>
        <end position="20"/>
    </location>
</feature>
<evidence type="ECO:0000259" key="8">
    <source>
        <dbReference type="PROSITE" id="PS50106"/>
    </source>
</evidence>
<dbReference type="GO" id="GO:0030288">
    <property type="term" value="C:outer membrane-bounded periplasmic space"/>
    <property type="evidence" value="ECO:0007669"/>
    <property type="project" value="TreeGrafter"/>
</dbReference>
<dbReference type="InterPro" id="IPR041489">
    <property type="entry name" value="PDZ_6"/>
</dbReference>
<keyword evidence="7" id="KW-0732">Signal</keyword>
<dbReference type="GO" id="GO:0006508">
    <property type="term" value="P:proteolysis"/>
    <property type="evidence" value="ECO:0007669"/>
    <property type="project" value="UniProtKB-KW"/>
</dbReference>
<dbReference type="OrthoDB" id="9812068at2"/>
<dbReference type="GO" id="GO:0007165">
    <property type="term" value="P:signal transduction"/>
    <property type="evidence" value="ECO:0007669"/>
    <property type="project" value="TreeGrafter"/>
</dbReference>
<dbReference type="Pfam" id="PF22694">
    <property type="entry name" value="CtpB_N-like"/>
    <property type="match status" value="1"/>
</dbReference>
<dbReference type="PANTHER" id="PTHR32060:SF30">
    <property type="entry name" value="CARBOXY-TERMINAL PROCESSING PROTEASE CTPA"/>
    <property type="match status" value="1"/>
</dbReference>
<dbReference type="InterPro" id="IPR001478">
    <property type="entry name" value="PDZ"/>
</dbReference>
<comment type="caution">
    <text evidence="9">The sequence shown here is derived from an EMBL/GenBank/DDBJ whole genome shotgun (WGS) entry which is preliminary data.</text>
</comment>
<dbReference type="RefSeq" id="WP_122102219.1">
    <property type="nucleotide sequence ID" value="NZ_RFLY01000017.1"/>
</dbReference>
<dbReference type="FunFam" id="2.30.42.10:FF:000063">
    <property type="entry name" value="Peptidase, S41 family"/>
    <property type="match status" value="1"/>
</dbReference>
<keyword evidence="10" id="KW-1185">Reference proteome</keyword>
<dbReference type="PANTHER" id="PTHR32060">
    <property type="entry name" value="TAIL-SPECIFIC PROTEASE"/>
    <property type="match status" value="1"/>
</dbReference>
<dbReference type="InterPro" id="IPR055210">
    <property type="entry name" value="CtpA/B_N"/>
</dbReference>
<dbReference type="SUPFAM" id="SSF52096">
    <property type="entry name" value="ClpP/crotonase"/>
    <property type="match status" value="1"/>
</dbReference>
<name>A0A3M2HQ27_9GAMM</name>
<protein>
    <submittedName>
        <fullName evidence="9">S41 family peptidase</fullName>
    </submittedName>
</protein>
<evidence type="ECO:0000256" key="5">
    <source>
        <dbReference type="RuleBase" id="RU004404"/>
    </source>
</evidence>
<dbReference type="InterPro" id="IPR004447">
    <property type="entry name" value="Peptidase_S41A"/>
</dbReference>
<dbReference type="SMART" id="SM00228">
    <property type="entry name" value="PDZ"/>
    <property type="match status" value="1"/>
</dbReference>
<dbReference type="SMART" id="SM00245">
    <property type="entry name" value="TSPc"/>
    <property type="match status" value="1"/>
</dbReference>
<evidence type="ECO:0000313" key="10">
    <source>
        <dbReference type="Proteomes" id="UP000275012"/>
    </source>
</evidence>
<proteinExistence type="inferred from homology"/>
<dbReference type="InterPro" id="IPR036034">
    <property type="entry name" value="PDZ_sf"/>
</dbReference>
<organism evidence="9 10">
    <name type="scientific">Solilutibacter pythonis</name>
    <dbReference type="NCBI Taxonomy" id="2483112"/>
    <lineage>
        <taxon>Bacteria</taxon>
        <taxon>Pseudomonadati</taxon>
        <taxon>Pseudomonadota</taxon>
        <taxon>Gammaproteobacteria</taxon>
        <taxon>Lysobacterales</taxon>
        <taxon>Lysobacteraceae</taxon>
        <taxon>Solilutibacter</taxon>
    </lineage>
</organism>
<dbReference type="PROSITE" id="PS50106">
    <property type="entry name" value="PDZ"/>
    <property type="match status" value="1"/>
</dbReference>
<dbReference type="CDD" id="cd06782">
    <property type="entry name" value="cpPDZ_CPP-like"/>
    <property type="match status" value="1"/>
</dbReference>
<accession>A0A3M2HQ27</accession>
<sequence length="488" mass="50174">MRLRPLAFALGLLLAWPATAQQAAPAPSPDAPDGKEVAGVDDPGGAEHASRQVPLAEIRRFVSVYNAIREAYVAPVEDARLMHAALRGLLLDLDPHSVYFDADAARDFDQEASGAYDGVGLELQQQPGPVLKIIAPMEGGPGDRAGLKSGDIITAIDGKPVNMDDGSTPLRGKAGSAVRLTLQREGRDKPFDVTLTRERIRVQSVRGRLLEPGYGYVRIASFQAGTGEDFGKAVEALKAASAGGLKGVVIDLRSNPGGLLAQAVKIADDLLERGLIVSTRGRQKGGDLVNRATPGDLLDGAPVIVLVDAGSASASEVLAGALRDNRRARVIGSRTFGKGSVQTLLPLDNGDAVKLTTARYYTPSGRSIQGVGIAPDVILHAEGGGSPAPVSEAQLAGHLIGEEEGEPMAGANAGEVLPGEAPVKSALAELKSPGSVAAAQAAKPAVDAPKATGTGGKPAALDETARPAAQPAASSEKKNPATKPEEKP</sequence>
<evidence type="ECO:0000256" key="7">
    <source>
        <dbReference type="SAM" id="SignalP"/>
    </source>
</evidence>
<feature type="region of interest" description="Disordered" evidence="6">
    <location>
        <begin position="23"/>
        <end position="49"/>
    </location>
</feature>
<feature type="compositionally biased region" description="Low complexity" evidence="6">
    <location>
        <begin position="436"/>
        <end position="451"/>
    </location>
</feature>
<dbReference type="Pfam" id="PF17820">
    <property type="entry name" value="PDZ_6"/>
    <property type="match status" value="1"/>
</dbReference>
<dbReference type="SUPFAM" id="SSF50156">
    <property type="entry name" value="PDZ domain-like"/>
    <property type="match status" value="1"/>
</dbReference>
<dbReference type="Gene3D" id="2.30.42.10">
    <property type="match status" value="1"/>
</dbReference>
<dbReference type="Proteomes" id="UP000275012">
    <property type="component" value="Unassembled WGS sequence"/>
</dbReference>
<dbReference type="GO" id="GO:0004175">
    <property type="term" value="F:endopeptidase activity"/>
    <property type="evidence" value="ECO:0007669"/>
    <property type="project" value="TreeGrafter"/>
</dbReference>
<gene>
    <name evidence="9" type="ORF">EBB59_11110</name>
</gene>
<feature type="region of interest" description="Disordered" evidence="6">
    <location>
        <begin position="431"/>
        <end position="488"/>
    </location>
</feature>
<evidence type="ECO:0000256" key="6">
    <source>
        <dbReference type="SAM" id="MobiDB-lite"/>
    </source>
</evidence>
<dbReference type="Gene3D" id="3.90.226.10">
    <property type="entry name" value="2-enoyl-CoA Hydratase, Chain A, domain 1"/>
    <property type="match status" value="1"/>
</dbReference>
<comment type="similarity">
    <text evidence="1 5">Belongs to the peptidase S41A family.</text>
</comment>
<evidence type="ECO:0000256" key="3">
    <source>
        <dbReference type="ARBA" id="ARBA00022801"/>
    </source>
</evidence>
<evidence type="ECO:0000256" key="4">
    <source>
        <dbReference type="ARBA" id="ARBA00022825"/>
    </source>
</evidence>
<keyword evidence="3 5" id="KW-0378">Hydrolase</keyword>
<feature type="compositionally biased region" description="Basic and acidic residues" evidence="6">
    <location>
        <begin position="475"/>
        <end position="488"/>
    </location>
</feature>
<dbReference type="EMBL" id="RFLY01000017">
    <property type="protein sequence ID" value="RMH89012.1"/>
    <property type="molecule type" value="Genomic_DNA"/>
</dbReference>
<keyword evidence="2 5" id="KW-0645">Protease</keyword>
<evidence type="ECO:0000256" key="2">
    <source>
        <dbReference type="ARBA" id="ARBA00022670"/>
    </source>
</evidence>
<reference evidence="9 10" key="1">
    <citation type="submission" date="2018-10" db="EMBL/GenBank/DDBJ databases">
        <title>Proposal of Lysobacter pythonis sp. nov. isolated from royal pythons (Python regius).</title>
        <authorList>
            <person name="Hans-Juergen B."/>
            <person name="Huptas C."/>
            <person name="Sandra B."/>
            <person name="Igor L."/>
            <person name="Joachim S."/>
            <person name="Siegfried S."/>
            <person name="Mareike W."/>
            <person name="Peter K."/>
        </authorList>
    </citation>
    <scope>NUCLEOTIDE SEQUENCE [LARGE SCALE GENOMIC DNA]</scope>
    <source>
        <strain evidence="9 10">4284/11</strain>
    </source>
</reference>
<keyword evidence="4 5" id="KW-0720">Serine protease</keyword>
<dbReference type="InterPro" id="IPR029045">
    <property type="entry name" value="ClpP/crotonase-like_dom_sf"/>
</dbReference>
<evidence type="ECO:0000313" key="9">
    <source>
        <dbReference type="EMBL" id="RMH89012.1"/>
    </source>
</evidence>
<dbReference type="GO" id="GO:0008236">
    <property type="term" value="F:serine-type peptidase activity"/>
    <property type="evidence" value="ECO:0007669"/>
    <property type="project" value="UniProtKB-KW"/>
</dbReference>
<feature type="chain" id="PRO_5018259589" evidence="7">
    <location>
        <begin position="21"/>
        <end position="488"/>
    </location>
</feature>
<dbReference type="InterPro" id="IPR005151">
    <property type="entry name" value="Tail-specific_protease"/>
</dbReference>
<evidence type="ECO:0000256" key="1">
    <source>
        <dbReference type="ARBA" id="ARBA00009179"/>
    </source>
</evidence>
<dbReference type="CDD" id="cd07560">
    <property type="entry name" value="Peptidase_S41_CPP"/>
    <property type="match status" value="1"/>
</dbReference>